<protein>
    <submittedName>
        <fullName evidence="1">Uncharacterized protein</fullName>
    </submittedName>
</protein>
<gene>
    <name evidence="1" type="ORF">N801_01315</name>
</gene>
<keyword evidence="2" id="KW-1185">Reference proteome</keyword>
<dbReference type="AlphaFoldDB" id="A0A0A0K350"/>
<organism evidence="1 2">
    <name type="scientific">Knoellia aerolata DSM 18566</name>
    <dbReference type="NCBI Taxonomy" id="1385519"/>
    <lineage>
        <taxon>Bacteria</taxon>
        <taxon>Bacillati</taxon>
        <taxon>Actinomycetota</taxon>
        <taxon>Actinomycetes</taxon>
        <taxon>Micrococcales</taxon>
        <taxon>Intrasporangiaceae</taxon>
        <taxon>Knoellia</taxon>
    </lineage>
</organism>
<dbReference type="EMBL" id="AVPL01000007">
    <property type="protein sequence ID" value="KGN42206.1"/>
    <property type="molecule type" value="Genomic_DNA"/>
</dbReference>
<evidence type="ECO:0000313" key="1">
    <source>
        <dbReference type="EMBL" id="KGN42206.1"/>
    </source>
</evidence>
<reference evidence="1 2" key="1">
    <citation type="submission" date="2013-08" db="EMBL/GenBank/DDBJ databases">
        <title>The genome sequence of Knoellia aerolata.</title>
        <authorList>
            <person name="Zhu W."/>
            <person name="Wang G."/>
        </authorList>
    </citation>
    <scope>NUCLEOTIDE SEQUENCE [LARGE SCALE GENOMIC DNA]</scope>
    <source>
        <strain evidence="1 2">DSM 18566</strain>
    </source>
</reference>
<accession>A0A0A0K350</accession>
<sequence>MTLPLVSLVAAASRPAQSLGMSASVRPALVHRSVLMTSASVEKSLGAHWSLSSYV</sequence>
<name>A0A0A0K350_9MICO</name>
<dbReference type="Proteomes" id="UP000030013">
    <property type="component" value="Unassembled WGS sequence"/>
</dbReference>
<proteinExistence type="predicted"/>
<comment type="caution">
    <text evidence="1">The sequence shown here is derived from an EMBL/GenBank/DDBJ whole genome shotgun (WGS) entry which is preliminary data.</text>
</comment>
<evidence type="ECO:0000313" key="2">
    <source>
        <dbReference type="Proteomes" id="UP000030013"/>
    </source>
</evidence>